<evidence type="ECO:0000313" key="3">
    <source>
        <dbReference type="Proteomes" id="UP000700596"/>
    </source>
</evidence>
<comment type="caution">
    <text evidence="2">The sequence shown here is derived from an EMBL/GenBank/DDBJ whole genome shotgun (WGS) entry which is preliminary data.</text>
</comment>
<feature type="compositionally biased region" description="Polar residues" evidence="1">
    <location>
        <begin position="90"/>
        <end position="100"/>
    </location>
</feature>
<sequence>MSNPGIRETPQILVHIPRSVSESERGLLEVSQPLRPKTQPISRPPAFPERFNNHPQGEIYDHDVVSDTSSDVNFDITFQLPTIPEEETECPSSSVLTPTMSKSSPVPRPPSSLHSDMKPKHKIQRPSSKPLPRPPQNQQEICFIPYKERLARAANDRENNPPFLKALPDYEAFIYPNKSDIPEITVISPIYATSRRVVGNTTIITFEQDLVLENIGRVPRQQIRVKTFTEEQTREKLKVDRKTYIEKQTKEELKIDGRNHEPGEIMLVETSFNLGNRCIRKHDRVFEKKCYSNIEWNCKQDPRFGPKIPKRTSNKGTQTSDDGGDGAEDLGLTYDAYISLLDNEDEKIWTPKKVDAATQTDKKIAIGGLLSEGTLSQSTTLFPKGKDKGYKKLLRVMRGKKKDNENGAERMTPAALGMMIK</sequence>
<feature type="region of interest" description="Disordered" evidence="1">
    <location>
        <begin position="18"/>
        <end position="55"/>
    </location>
</feature>
<dbReference type="AlphaFoldDB" id="A0A9P9E4B9"/>
<reference evidence="2" key="1">
    <citation type="journal article" date="2021" name="Nat. Commun.">
        <title>Genetic determinants of endophytism in the Arabidopsis root mycobiome.</title>
        <authorList>
            <person name="Mesny F."/>
            <person name="Miyauchi S."/>
            <person name="Thiergart T."/>
            <person name="Pickel B."/>
            <person name="Atanasova L."/>
            <person name="Karlsson M."/>
            <person name="Huettel B."/>
            <person name="Barry K.W."/>
            <person name="Haridas S."/>
            <person name="Chen C."/>
            <person name="Bauer D."/>
            <person name="Andreopoulos W."/>
            <person name="Pangilinan J."/>
            <person name="LaButti K."/>
            <person name="Riley R."/>
            <person name="Lipzen A."/>
            <person name="Clum A."/>
            <person name="Drula E."/>
            <person name="Henrissat B."/>
            <person name="Kohler A."/>
            <person name="Grigoriev I.V."/>
            <person name="Martin F.M."/>
            <person name="Hacquard S."/>
        </authorList>
    </citation>
    <scope>NUCLEOTIDE SEQUENCE</scope>
    <source>
        <strain evidence="2">MPI-CAGE-CH-0243</strain>
    </source>
</reference>
<gene>
    <name evidence="2" type="ORF">B0J11DRAFT_613044</name>
</gene>
<protein>
    <submittedName>
        <fullName evidence="2">Uncharacterized protein</fullName>
    </submittedName>
</protein>
<proteinExistence type="predicted"/>
<feature type="region of interest" description="Disordered" evidence="1">
    <location>
        <begin position="302"/>
        <end position="328"/>
    </location>
</feature>
<keyword evidence="3" id="KW-1185">Reference proteome</keyword>
<evidence type="ECO:0000256" key="1">
    <source>
        <dbReference type="SAM" id="MobiDB-lite"/>
    </source>
</evidence>
<organism evidence="2 3">
    <name type="scientific">Dendryphion nanum</name>
    <dbReference type="NCBI Taxonomy" id="256645"/>
    <lineage>
        <taxon>Eukaryota</taxon>
        <taxon>Fungi</taxon>
        <taxon>Dikarya</taxon>
        <taxon>Ascomycota</taxon>
        <taxon>Pezizomycotina</taxon>
        <taxon>Dothideomycetes</taxon>
        <taxon>Pleosporomycetidae</taxon>
        <taxon>Pleosporales</taxon>
        <taxon>Torulaceae</taxon>
        <taxon>Dendryphion</taxon>
    </lineage>
</organism>
<accession>A0A9P9E4B9</accession>
<dbReference type="Proteomes" id="UP000700596">
    <property type="component" value="Unassembled WGS sequence"/>
</dbReference>
<evidence type="ECO:0000313" key="2">
    <source>
        <dbReference type="EMBL" id="KAH7130409.1"/>
    </source>
</evidence>
<dbReference type="EMBL" id="JAGMWT010000004">
    <property type="protein sequence ID" value="KAH7130409.1"/>
    <property type="molecule type" value="Genomic_DNA"/>
</dbReference>
<name>A0A9P9E4B9_9PLEO</name>
<feature type="region of interest" description="Disordered" evidence="1">
    <location>
        <begin position="83"/>
        <end position="137"/>
    </location>
</feature>